<evidence type="ECO:0000313" key="3">
    <source>
        <dbReference type="Proteomes" id="UP001605036"/>
    </source>
</evidence>
<dbReference type="AlphaFoldDB" id="A0ABD1YUT9"/>
<dbReference type="EMBL" id="JBHFFA010000003">
    <property type="protein sequence ID" value="KAL2634541.1"/>
    <property type="molecule type" value="Genomic_DNA"/>
</dbReference>
<evidence type="ECO:0000313" key="2">
    <source>
        <dbReference type="EMBL" id="KAL2634541.1"/>
    </source>
</evidence>
<comment type="caution">
    <text evidence="2">The sequence shown here is derived from an EMBL/GenBank/DDBJ whole genome shotgun (WGS) entry which is preliminary data.</text>
</comment>
<accession>A0ABD1YUT9</accession>
<reference evidence="2 3" key="1">
    <citation type="submission" date="2024-09" db="EMBL/GenBank/DDBJ databases">
        <title>Chromosome-scale assembly of Riccia fluitans.</title>
        <authorList>
            <person name="Paukszto L."/>
            <person name="Sawicki J."/>
            <person name="Karawczyk K."/>
            <person name="Piernik-Szablinska J."/>
            <person name="Szczecinska M."/>
            <person name="Mazdziarz M."/>
        </authorList>
    </citation>
    <scope>NUCLEOTIDE SEQUENCE [LARGE SCALE GENOMIC DNA]</scope>
    <source>
        <strain evidence="2">Rf_01</strain>
        <tissue evidence="2">Aerial parts of the thallus</tissue>
    </source>
</reference>
<name>A0ABD1YUT9_9MARC</name>
<sequence length="117" mass="12709">MKQGLANGHSYTSGGRTRQFSVVQRPEDADVGDSGGKCISLDCMLHQSMKSEDEVDAVCLDEFLLSSLSPAERRSVVGHPSWGTRGLHIPHRRWGYGAPIDNSNLELIGNTAADLNE</sequence>
<feature type="compositionally biased region" description="Polar residues" evidence="1">
    <location>
        <begin position="9"/>
        <end position="22"/>
    </location>
</feature>
<feature type="region of interest" description="Disordered" evidence="1">
    <location>
        <begin position="1"/>
        <end position="34"/>
    </location>
</feature>
<gene>
    <name evidence="2" type="ORF">R1flu_006020</name>
</gene>
<dbReference type="Proteomes" id="UP001605036">
    <property type="component" value="Unassembled WGS sequence"/>
</dbReference>
<proteinExistence type="predicted"/>
<protein>
    <submittedName>
        <fullName evidence="2">Uncharacterized protein</fullName>
    </submittedName>
</protein>
<organism evidence="2 3">
    <name type="scientific">Riccia fluitans</name>
    <dbReference type="NCBI Taxonomy" id="41844"/>
    <lineage>
        <taxon>Eukaryota</taxon>
        <taxon>Viridiplantae</taxon>
        <taxon>Streptophyta</taxon>
        <taxon>Embryophyta</taxon>
        <taxon>Marchantiophyta</taxon>
        <taxon>Marchantiopsida</taxon>
        <taxon>Marchantiidae</taxon>
        <taxon>Marchantiales</taxon>
        <taxon>Ricciaceae</taxon>
        <taxon>Riccia</taxon>
    </lineage>
</organism>
<keyword evidence="3" id="KW-1185">Reference proteome</keyword>
<evidence type="ECO:0000256" key="1">
    <source>
        <dbReference type="SAM" id="MobiDB-lite"/>
    </source>
</evidence>